<accession>B7PYX2</accession>
<evidence type="ECO:0000256" key="9">
    <source>
        <dbReference type="SAM" id="Phobius"/>
    </source>
</evidence>
<dbReference type="Proteomes" id="UP000001555">
    <property type="component" value="Unassembled WGS sequence"/>
</dbReference>
<keyword evidence="11" id="KW-0808">Transferase</keyword>
<feature type="domain" description="G-protein coupled receptors family 1 profile" evidence="10">
    <location>
        <begin position="50"/>
        <end position="112"/>
    </location>
</feature>
<dbReference type="GO" id="GO:0004930">
    <property type="term" value="F:G protein-coupled receptor activity"/>
    <property type="evidence" value="ECO:0007669"/>
    <property type="project" value="UniProtKB-KW"/>
</dbReference>
<comment type="similarity">
    <text evidence="2">Belongs to the G-protein coupled receptor 1 family.</text>
</comment>
<evidence type="ECO:0000256" key="4">
    <source>
        <dbReference type="ARBA" id="ARBA00022989"/>
    </source>
</evidence>
<keyword evidence="5" id="KW-0297">G-protein coupled receptor</keyword>
<dbReference type="EC" id="2.7.10.2" evidence="11"/>
<dbReference type="STRING" id="6945.B7PYX2"/>
<protein>
    <submittedName>
        <fullName evidence="11 12">Sulfakinin receptor, putative</fullName>
        <ecNumber evidence="11">2.7.10.2</ecNumber>
    </submittedName>
</protein>
<dbReference type="VEuPathDB" id="VectorBase:ISCI009627"/>
<evidence type="ECO:0000256" key="3">
    <source>
        <dbReference type="ARBA" id="ARBA00022692"/>
    </source>
</evidence>
<dbReference type="SUPFAM" id="SSF81321">
    <property type="entry name" value="Family A G protein-coupled receptor-like"/>
    <property type="match status" value="1"/>
</dbReference>
<dbReference type="PANTHER" id="PTHR24238">
    <property type="entry name" value="G-PROTEIN COUPLED RECEPTOR"/>
    <property type="match status" value="1"/>
</dbReference>
<dbReference type="InterPro" id="IPR017452">
    <property type="entry name" value="GPCR_Rhodpsn_7TM"/>
</dbReference>
<keyword evidence="8" id="KW-0807">Transducer</keyword>
<dbReference type="PANTHER" id="PTHR24238:SF75">
    <property type="entry name" value="CHOLECYSTOKININ-LIKE RECEPTOR AT 17D1-RELATED"/>
    <property type="match status" value="1"/>
</dbReference>
<dbReference type="AlphaFoldDB" id="B7PYX2"/>
<dbReference type="VEuPathDB" id="VectorBase:ISCW009627"/>
<keyword evidence="7 11" id="KW-0675">Receptor</keyword>
<reference evidence="12" key="2">
    <citation type="submission" date="2020-05" db="UniProtKB">
        <authorList>
            <consortium name="EnsemblMetazoa"/>
        </authorList>
    </citation>
    <scope>IDENTIFICATION</scope>
    <source>
        <strain evidence="12">wikel</strain>
    </source>
</reference>
<keyword evidence="6 9" id="KW-0472">Membrane</keyword>
<gene>
    <name evidence="11" type="ORF">IscW_ISCW009627</name>
</gene>
<evidence type="ECO:0000256" key="8">
    <source>
        <dbReference type="ARBA" id="ARBA00023224"/>
    </source>
</evidence>
<evidence type="ECO:0000256" key="5">
    <source>
        <dbReference type="ARBA" id="ARBA00023040"/>
    </source>
</evidence>
<dbReference type="HOGENOM" id="CLU_1742573_0_0_1"/>
<evidence type="ECO:0000256" key="1">
    <source>
        <dbReference type="ARBA" id="ARBA00004141"/>
    </source>
</evidence>
<dbReference type="GO" id="GO:0016020">
    <property type="term" value="C:membrane"/>
    <property type="evidence" value="ECO:0007669"/>
    <property type="project" value="UniProtKB-SubCell"/>
</dbReference>
<evidence type="ECO:0000313" key="13">
    <source>
        <dbReference type="Proteomes" id="UP000001555"/>
    </source>
</evidence>
<proteinExistence type="inferred from homology"/>
<dbReference type="EMBL" id="ABJB010532715">
    <property type="status" value="NOT_ANNOTATED_CDS"/>
    <property type="molecule type" value="Genomic_DNA"/>
</dbReference>
<evidence type="ECO:0000313" key="12">
    <source>
        <dbReference type="EnsemblMetazoa" id="ISCW009627-PA"/>
    </source>
</evidence>
<dbReference type="Gene3D" id="1.20.1070.10">
    <property type="entry name" value="Rhodopsin 7-helix transmembrane proteins"/>
    <property type="match status" value="1"/>
</dbReference>
<evidence type="ECO:0000256" key="7">
    <source>
        <dbReference type="ARBA" id="ARBA00023170"/>
    </source>
</evidence>
<dbReference type="EnsemblMetazoa" id="ISCW009627-RA">
    <property type="protein sequence ID" value="ISCW009627-PA"/>
    <property type="gene ID" value="ISCW009627"/>
</dbReference>
<evidence type="ECO:0000259" key="10">
    <source>
        <dbReference type="PROSITE" id="PS50262"/>
    </source>
</evidence>
<dbReference type="OrthoDB" id="6419947at2759"/>
<feature type="transmembrane region" description="Helical" evidence="9">
    <location>
        <begin position="71"/>
        <end position="93"/>
    </location>
</feature>
<dbReference type="GO" id="GO:0004715">
    <property type="term" value="F:non-membrane spanning protein tyrosine kinase activity"/>
    <property type="evidence" value="ECO:0007669"/>
    <property type="project" value="UniProtKB-EC"/>
</dbReference>
<dbReference type="PRINTS" id="PR00237">
    <property type="entry name" value="GPCRRHODOPSN"/>
</dbReference>
<keyword evidence="13" id="KW-1185">Reference proteome</keyword>
<evidence type="ECO:0000256" key="2">
    <source>
        <dbReference type="ARBA" id="ARBA00010663"/>
    </source>
</evidence>
<keyword evidence="4 9" id="KW-1133">Transmembrane helix</keyword>
<evidence type="ECO:0000313" key="11">
    <source>
        <dbReference type="EMBL" id="EEC11794.1"/>
    </source>
</evidence>
<dbReference type="VEuPathDB" id="VectorBase:ISCP_025698"/>
<reference evidence="11 13" key="1">
    <citation type="submission" date="2008-03" db="EMBL/GenBank/DDBJ databases">
        <title>Annotation of Ixodes scapularis.</title>
        <authorList>
            <consortium name="Ixodes scapularis Genome Project Consortium"/>
            <person name="Caler E."/>
            <person name="Hannick L.I."/>
            <person name="Bidwell S."/>
            <person name="Joardar V."/>
            <person name="Thiagarajan M."/>
            <person name="Amedeo P."/>
            <person name="Galinsky K.J."/>
            <person name="Schobel S."/>
            <person name="Inman J."/>
            <person name="Hostetler J."/>
            <person name="Miller J."/>
            <person name="Hammond M."/>
            <person name="Megy K."/>
            <person name="Lawson D."/>
            <person name="Kodira C."/>
            <person name="Sutton G."/>
            <person name="Meyer J."/>
            <person name="Hill C.A."/>
            <person name="Birren B."/>
            <person name="Nene V."/>
            <person name="Collins F."/>
            <person name="Alarcon-Chaidez F."/>
            <person name="Wikel S."/>
            <person name="Strausberg R."/>
        </authorList>
    </citation>
    <scope>NUCLEOTIDE SEQUENCE [LARGE SCALE GENOMIC DNA]</scope>
    <source>
        <strain evidence="13">Wikel</strain>
        <strain evidence="11">Wikel colony</strain>
    </source>
</reference>
<dbReference type="Pfam" id="PF00001">
    <property type="entry name" value="7tm_1"/>
    <property type="match status" value="1"/>
</dbReference>
<organism>
    <name type="scientific">Ixodes scapularis</name>
    <name type="common">Black-legged tick</name>
    <name type="synonym">Deer tick</name>
    <dbReference type="NCBI Taxonomy" id="6945"/>
    <lineage>
        <taxon>Eukaryota</taxon>
        <taxon>Metazoa</taxon>
        <taxon>Ecdysozoa</taxon>
        <taxon>Arthropoda</taxon>
        <taxon>Chelicerata</taxon>
        <taxon>Arachnida</taxon>
        <taxon>Acari</taxon>
        <taxon>Parasitiformes</taxon>
        <taxon>Ixodida</taxon>
        <taxon>Ixodoidea</taxon>
        <taxon>Ixodidae</taxon>
        <taxon>Ixodinae</taxon>
        <taxon>Ixodes</taxon>
    </lineage>
</organism>
<keyword evidence="3 9" id="KW-0812">Transmembrane</keyword>
<dbReference type="PROSITE" id="PS50262">
    <property type="entry name" value="G_PROTEIN_RECEP_F1_2"/>
    <property type="match status" value="1"/>
</dbReference>
<feature type="transmembrane region" description="Helical" evidence="9">
    <location>
        <begin position="37"/>
        <end position="59"/>
    </location>
</feature>
<comment type="subcellular location">
    <subcellularLocation>
        <location evidence="1">Membrane</location>
        <topology evidence="1">Multi-pass membrane protein</topology>
    </subcellularLocation>
</comment>
<dbReference type="PaxDb" id="6945-B7PYX2"/>
<dbReference type="InParanoid" id="B7PYX2"/>
<dbReference type="EMBL" id="DS822900">
    <property type="protein sequence ID" value="EEC11794.1"/>
    <property type="molecule type" value="Genomic_DNA"/>
</dbReference>
<dbReference type="InterPro" id="IPR000276">
    <property type="entry name" value="GPCR_Rhodpsn"/>
</dbReference>
<name>B7PYX2_IXOSC</name>
<sequence length="150" mass="16002">MDTNVTESLGNGTAEMATAAGVPGCGSGIGFEAGIRILLYAIIFVCAVVGNSLVILTLVQKRRMRTVTNVFLLNLAVSDLLLGVFCMPVTLVGSVLRNFVLGGFMCKLIPYLQVASRLALPTTCLHRARFFTPLPIVGQASHTSYTSCFE</sequence>
<evidence type="ECO:0000256" key="6">
    <source>
        <dbReference type="ARBA" id="ARBA00023136"/>
    </source>
</evidence>